<sequence>MPLNSYIPEYGIVFGNPVIRDETQTPARHEELEPSSYGLLVAQEEAQKLRAEIKAQFHADEERAFLKSMTAAYKKTARREARMDLEEENRKELVRLKMKLRAEMVEMASGEVRELREEVRMKDLKIKALEDRADEVEDEVEEKIEKVKELEAVIAGMMKQVNGLKKKKVEHSGDTTDEEI</sequence>
<proteinExistence type="predicted"/>
<organism evidence="2 3">
    <name type="scientific">Oculimacula yallundae</name>
    <dbReference type="NCBI Taxonomy" id="86028"/>
    <lineage>
        <taxon>Eukaryota</taxon>
        <taxon>Fungi</taxon>
        <taxon>Dikarya</taxon>
        <taxon>Ascomycota</taxon>
        <taxon>Pezizomycotina</taxon>
        <taxon>Leotiomycetes</taxon>
        <taxon>Helotiales</taxon>
        <taxon>Ploettnerulaceae</taxon>
        <taxon>Oculimacula</taxon>
    </lineage>
</organism>
<dbReference type="EMBL" id="JAZHXI010000003">
    <property type="protein sequence ID" value="KAL2073615.1"/>
    <property type="molecule type" value="Genomic_DNA"/>
</dbReference>
<evidence type="ECO:0000313" key="3">
    <source>
        <dbReference type="Proteomes" id="UP001595075"/>
    </source>
</evidence>
<feature type="coiled-coil region" evidence="1">
    <location>
        <begin position="83"/>
        <end position="167"/>
    </location>
</feature>
<evidence type="ECO:0000313" key="2">
    <source>
        <dbReference type="EMBL" id="KAL2073615.1"/>
    </source>
</evidence>
<keyword evidence="3" id="KW-1185">Reference proteome</keyword>
<name>A0ABR4CUT9_9HELO</name>
<dbReference type="Proteomes" id="UP001595075">
    <property type="component" value="Unassembled WGS sequence"/>
</dbReference>
<comment type="caution">
    <text evidence="2">The sequence shown here is derived from an EMBL/GenBank/DDBJ whole genome shotgun (WGS) entry which is preliminary data.</text>
</comment>
<accession>A0ABR4CUT9</accession>
<reference evidence="2 3" key="1">
    <citation type="journal article" date="2024" name="Commun. Biol.">
        <title>Comparative genomic analysis of thermophilic fungi reveals convergent evolutionary adaptations and gene losses.</title>
        <authorList>
            <person name="Steindorff A.S."/>
            <person name="Aguilar-Pontes M.V."/>
            <person name="Robinson A.J."/>
            <person name="Andreopoulos B."/>
            <person name="LaButti K."/>
            <person name="Kuo A."/>
            <person name="Mondo S."/>
            <person name="Riley R."/>
            <person name="Otillar R."/>
            <person name="Haridas S."/>
            <person name="Lipzen A."/>
            <person name="Grimwood J."/>
            <person name="Schmutz J."/>
            <person name="Clum A."/>
            <person name="Reid I.D."/>
            <person name="Moisan M.C."/>
            <person name="Butler G."/>
            <person name="Nguyen T.T.M."/>
            <person name="Dewar K."/>
            <person name="Conant G."/>
            <person name="Drula E."/>
            <person name="Henrissat B."/>
            <person name="Hansel C."/>
            <person name="Singer S."/>
            <person name="Hutchinson M.I."/>
            <person name="de Vries R.P."/>
            <person name="Natvig D.O."/>
            <person name="Powell A.J."/>
            <person name="Tsang A."/>
            <person name="Grigoriev I.V."/>
        </authorList>
    </citation>
    <scope>NUCLEOTIDE SEQUENCE [LARGE SCALE GENOMIC DNA]</scope>
    <source>
        <strain evidence="2 3">CBS 494.80</strain>
    </source>
</reference>
<evidence type="ECO:0000256" key="1">
    <source>
        <dbReference type="SAM" id="Coils"/>
    </source>
</evidence>
<gene>
    <name evidence="2" type="ORF">VTL71DRAFT_10941</name>
</gene>
<keyword evidence="1" id="KW-0175">Coiled coil</keyword>
<protein>
    <submittedName>
        <fullName evidence="2">Uncharacterized protein</fullName>
    </submittedName>
</protein>